<evidence type="ECO:0000313" key="1">
    <source>
        <dbReference type="EMBL" id="CAE7323123.1"/>
    </source>
</evidence>
<dbReference type="AlphaFoldDB" id="A0A812NJ24"/>
<dbReference type="InterPro" id="IPR008775">
    <property type="entry name" value="Phytyl_CoA_dOase-like"/>
</dbReference>
<dbReference type="Proteomes" id="UP000604046">
    <property type="component" value="Unassembled WGS sequence"/>
</dbReference>
<dbReference type="Pfam" id="PF05721">
    <property type="entry name" value="PhyH"/>
    <property type="match status" value="1"/>
</dbReference>
<accession>A0A812NJ24</accession>
<keyword evidence="2" id="KW-1185">Reference proteome</keyword>
<gene>
    <name evidence="1" type="ORF">SNAT2548_LOCUS16927</name>
</gene>
<sequence>MLTYFNLPCWLCFLPSTTDRRCVHQLEASDAAVFAYDGRGADCMAVRLYAAWPQEVKKEHSIPRLKPFRPGKPRLPEEDRAFGLEVAHRKMEPGTLAKTCRDPYQTVSHPYPIRIPVWQSRFEFAPVGLWRQEAWTRKVGMRPSLLCDAFVALSVKVRSDDPWRLVFQTPEEEEATAQLLREEAAAAAAARVALKALEETTGHGVFNRADAVQVRTAGNGDGQGSAGIAGNLSGGNQIARGVDGFVHIPGAVSRDLVLAARKEINRQLGAATGGTDQFKAKTFPKRPEITNLFNSSSLPFILERLLGPREKGAYRADSGQIALRFPGDMCIKDTVDSDYQNFERIRQGWHIDGTPSNFVPGVTDHWGKITNFDALVGVLLSDTDANMSGELCCYPGSHMELSGYFKHHGFDAVANKGVEGLPTGKKTDGVLHKPPMHCNGQAGDVFLANYMVAHFIAPNTSQDIRYAVYFRIRGPSFDLDPLYKESMLDPLLNWSLDGPEAPKKPAAKPALRRAATLEEADRINEVLDHYAAANNDHTVPS</sequence>
<proteinExistence type="predicted"/>
<dbReference type="OrthoDB" id="426609at2759"/>
<dbReference type="SUPFAM" id="SSF51197">
    <property type="entry name" value="Clavaminate synthase-like"/>
    <property type="match status" value="1"/>
</dbReference>
<dbReference type="EMBL" id="CAJNDS010002096">
    <property type="protein sequence ID" value="CAE7323123.1"/>
    <property type="molecule type" value="Genomic_DNA"/>
</dbReference>
<comment type="caution">
    <text evidence="1">The sequence shown here is derived from an EMBL/GenBank/DDBJ whole genome shotgun (WGS) entry which is preliminary data.</text>
</comment>
<name>A0A812NJ24_9DINO</name>
<reference evidence="1" key="1">
    <citation type="submission" date="2021-02" db="EMBL/GenBank/DDBJ databases">
        <authorList>
            <person name="Dougan E. K."/>
            <person name="Rhodes N."/>
            <person name="Thang M."/>
            <person name="Chan C."/>
        </authorList>
    </citation>
    <scope>NUCLEOTIDE SEQUENCE</scope>
</reference>
<evidence type="ECO:0000313" key="2">
    <source>
        <dbReference type="Proteomes" id="UP000604046"/>
    </source>
</evidence>
<protein>
    <submittedName>
        <fullName evidence="1">Uncharacterized protein</fullName>
    </submittedName>
</protein>
<organism evidence="1 2">
    <name type="scientific">Symbiodinium natans</name>
    <dbReference type="NCBI Taxonomy" id="878477"/>
    <lineage>
        <taxon>Eukaryota</taxon>
        <taxon>Sar</taxon>
        <taxon>Alveolata</taxon>
        <taxon>Dinophyceae</taxon>
        <taxon>Suessiales</taxon>
        <taxon>Symbiodiniaceae</taxon>
        <taxon>Symbiodinium</taxon>
    </lineage>
</organism>
<dbReference type="Gene3D" id="2.60.120.620">
    <property type="entry name" value="q2cbj1_9rhob like domain"/>
    <property type="match status" value="1"/>
</dbReference>